<dbReference type="STRING" id="207949.RED65_00640"/>
<dbReference type="AlphaFoldDB" id="Q1N556"/>
<dbReference type="Pfam" id="PF03061">
    <property type="entry name" value="4HBT"/>
    <property type="match status" value="1"/>
</dbReference>
<name>Q1N556_9GAMM</name>
<organism evidence="3 4">
    <name type="scientific">Bermanella marisrubri</name>
    <dbReference type="NCBI Taxonomy" id="207949"/>
    <lineage>
        <taxon>Bacteria</taxon>
        <taxon>Pseudomonadati</taxon>
        <taxon>Pseudomonadota</taxon>
        <taxon>Gammaproteobacteria</taxon>
        <taxon>Oceanospirillales</taxon>
        <taxon>Oceanospirillaceae</taxon>
        <taxon>Bermanella</taxon>
    </lineage>
</organism>
<dbReference type="SUPFAM" id="SSF54637">
    <property type="entry name" value="Thioesterase/thiol ester dehydrase-isomerase"/>
    <property type="match status" value="1"/>
</dbReference>
<dbReference type="Proteomes" id="UP000004263">
    <property type="component" value="Unassembled WGS sequence"/>
</dbReference>
<dbReference type="EMBL" id="AAQH01000002">
    <property type="protein sequence ID" value="EAT13222.1"/>
    <property type="molecule type" value="Genomic_DNA"/>
</dbReference>
<dbReference type="GO" id="GO:0061522">
    <property type="term" value="F:1,4-dihydroxy-2-naphthoyl-CoA thioesterase activity"/>
    <property type="evidence" value="ECO:0007669"/>
    <property type="project" value="TreeGrafter"/>
</dbReference>
<feature type="domain" description="Thioesterase" evidence="2">
    <location>
        <begin position="53"/>
        <end position="128"/>
    </location>
</feature>
<evidence type="ECO:0000256" key="1">
    <source>
        <dbReference type="ARBA" id="ARBA00022801"/>
    </source>
</evidence>
<protein>
    <recommendedName>
        <fullName evidence="2">Thioesterase domain-containing protein</fullName>
    </recommendedName>
</protein>
<dbReference type="OrthoDB" id="9813158at2"/>
<dbReference type="Gene3D" id="3.10.129.10">
    <property type="entry name" value="Hotdog Thioesterase"/>
    <property type="match status" value="1"/>
</dbReference>
<dbReference type="PANTHER" id="PTHR43240:SF7">
    <property type="entry name" value="BLR7284 PROTEIN"/>
    <property type="match status" value="1"/>
</dbReference>
<evidence type="ECO:0000313" key="3">
    <source>
        <dbReference type="EMBL" id="EAT13222.1"/>
    </source>
</evidence>
<dbReference type="NCBIfam" id="TIGR00369">
    <property type="entry name" value="unchar_dom_1"/>
    <property type="match status" value="1"/>
</dbReference>
<dbReference type="HOGENOM" id="CLU_089876_7_0_6"/>
<keyword evidence="1" id="KW-0378">Hydrolase</keyword>
<evidence type="ECO:0000259" key="2">
    <source>
        <dbReference type="Pfam" id="PF03061"/>
    </source>
</evidence>
<sequence>MSENNPYQGRAERFISVLRHCQVLGITVKEASDKALTLELPYSEQHVGNPMSGVIHGGVITTLMDTACGTMVINALPEFELCPTLDLRVDYVRAAEPHKPIYALAEAYRVSRNVVFTRCTVHQGDTNEPVANCVATFMRIGSHMTPPDFQKIVVGDDTYPEQGEK</sequence>
<dbReference type="InterPro" id="IPR029069">
    <property type="entry name" value="HotDog_dom_sf"/>
</dbReference>
<reference evidence="3 4" key="1">
    <citation type="submission" date="2006-03" db="EMBL/GenBank/DDBJ databases">
        <authorList>
            <person name="Pinhassi J."/>
            <person name="Pedros-Alio C."/>
            <person name="Ferriera S."/>
            <person name="Johnson J."/>
            <person name="Kravitz S."/>
            <person name="Halpern A."/>
            <person name="Remington K."/>
            <person name="Beeson K."/>
            <person name="Tran B."/>
            <person name="Rogers Y.-H."/>
            <person name="Friedman R."/>
            <person name="Venter J.C."/>
        </authorList>
    </citation>
    <scope>NUCLEOTIDE SEQUENCE [LARGE SCALE GENOMIC DNA]</scope>
    <source>
        <strain evidence="3 4">RED65</strain>
    </source>
</reference>
<dbReference type="InterPro" id="IPR003736">
    <property type="entry name" value="PAAI_dom"/>
</dbReference>
<dbReference type="InterPro" id="IPR006683">
    <property type="entry name" value="Thioestr_dom"/>
</dbReference>
<dbReference type="GO" id="GO:0005829">
    <property type="term" value="C:cytosol"/>
    <property type="evidence" value="ECO:0007669"/>
    <property type="project" value="TreeGrafter"/>
</dbReference>
<dbReference type="PANTHER" id="PTHR43240">
    <property type="entry name" value="1,4-DIHYDROXY-2-NAPHTHOYL-COA THIOESTERASE 1"/>
    <property type="match status" value="1"/>
</dbReference>
<gene>
    <name evidence="3" type="ORF">RED65_00640</name>
</gene>
<dbReference type="CDD" id="cd03443">
    <property type="entry name" value="PaaI_thioesterase"/>
    <property type="match status" value="1"/>
</dbReference>
<keyword evidence="4" id="KW-1185">Reference proteome</keyword>
<proteinExistence type="predicted"/>
<comment type="caution">
    <text evidence="3">The sequence shown here is derived from an EMBL/GenBank/DDBJ whole genome shotgun (WGS) entry which is preliminary data.</text>
</comment>
<dbReference type="RefSeq" id="WP_007017606.1">
    <property type="nucleotide sequence ID" value="NZ_CH724114.1"/>
</dbReference>
<evidence type="ECO:0000313" key="4">
    <source>
        <dbReference type="Proteomes" id="UP000004263"/>
    </source>
</evidence>
<accession>Q1N556</accession>